<keyword evidence="1" id="KW-0472">Membrane</keyword>
<gene>
    <name evidence="2" type="ORF">SAMN05421809_3352</name>
</gene>
<organism evidence="2 3">
    <name type="scientific">Natronorubrum daqingense</name>
    <dbReference type="NCBI Taxonomy" id="588898"/>
    <lineage>
        <taxon>Archaea</taxon>
        <taxon>Methanobacteriati</taxon>
        <taxon>Methanobacteriota</taxon>
        <taxon>Stenosarchaea group</taxon>
        <taxon>Halobacteria</taxon>
        <taxon>Halobacteriales</taxon>
        <taxon>Natrialbaceae</taxon>
        <taxon>Natronorubrum</taxon>
    </lineage>
</organism>
<keyword evidence="1" id="KW-0812">Transmembrane</keyword>
<reference evidence="2 3" key="1">
    <citation type="submission" date="2017-01" db="EMBL/GenBank/DDBJ databases">
        <authorList>
            <person name="Mah S.A."/>
            <person name="Swanson W.J."/>
            <person name="Moy G.W."/>
            <person name="Vacquier V.D."/>
        </authorList>
    </citation>
    <scope>NUCLEOTIDE SEQUENCE [LARGE SCALE GENOMIC DNA]</scope>
    <source>
        <strain evidence="2 3">CGMCC 1.8909</strain>
    </source>
</reference>
<evidence type="ECO:0000313" key="3">
    <source>
        <dbReference type="Proteomes" id="UP000185687"/>
    </source>
</evidence>
<evidence type="ECO:0000313" key="2">
    <source>
        <dbReference type="EMBL" id="SIS01312.1"/>
    </source>
</evidence>
<dbReference type="Proteomes" id="UP000185687">
    <property type="component" value="Unassembled WGS sequence"/>
</dbReference>
<keyword evidence="3" id="KW-1185">Reference proteome</keyword>
<accession>A0A1N7FLQ8</accession>
<keyword evidence="1" id="KW-1133">Transmembrane helix</keyword>
<feature type="transmembrane region" description="Helical" evidence="1">
    <location>
        <begin position="6"/>
        <end position="24"/>
    </location>
</feature>
<proteinExistence type="predicted"/>
<evidence type="ECO:0000256" key="1">
    <source>
        <dbReference type="SAM" id="Phobius"/>
    </source>
</evidence>
<dbReference type="AlphaFoldDB" id="A0A1N7FLQ8"/>
<protein>
    <submittedName>
        <fullName evidence="2">Uncharacterized protein</fullName>
    </submittedName>
</protein>
<dbReference type="EMBL" id="FTNP01000006">
    <property type="protein sequence ID" value="SIS01312.1"/>
    <property type="molecule type" value="Genomic_DNA"/>
</dbReference>
<sequence>MEVLLSVAVWGVLLSVYLLFFFGASRVDARYR</sequence>
<name>A0A1N7FLQ8_9EURY</name>